<evidence type="ECO:0000313" key="1">
    <source>
        <dbReference type="EMBL" id="CAB4197583.1"/>
    </source>
</evidence>
<gene>
    <name evidence="1" type="ORF">UFOVP1311_23</name>
</gene>
<dbReference type="EMBL" id="LR797257">
    <property type="protein sequence ID" value="CAB4197583.1"/>
    <property type="molecule type" value="Genomic_DNA"/>
</dbReference>
<protein>
    <submittedName>
        <fullName evidence="1">Uncharacterized protein</fullName>
    </submittedName>
</protein>
<accession>A0A6J5RJL8</accession>
<reference evidence="1" key="1">
    <citation type="submission" date="2020-05" db="EMBL/GenBank/DDBJ databases">
        <authorList>
            <person name="Chiriac C."/>
            <person name="Salcher M."/>
            <person name="Ghai R."/>
            <person name="Kavagutti S V."/>
        </authorList>
    </citation>
    <scope>NUCLEOTIDE SEQUENCE</scope>
</reference>
<proteinExistence type="predicted"/>
<sequence length="280" mass="31893">MQELVTIDAPNNNIDRIENWERYYKMAEMLATSDIVPACYRNKPSNIFIAIQTAQNLKLDVMTIMQNTYIIQGKLGITSNFAISLANKSGYLKDSIQYKVSGVDDDMEVTAYATLKDGMPIEMTVTMAQAVAEGWATKTGTKYKTLPQLMLMYRAAMFLIRTHLPQVLLCSHSVEELKDVEANELKNVSENPIKKSKIASLKDKVNLLVNESVEDAFKDDVYNKELTPLQILENLIDDYQIEPEEVDKWLNKAEVKTLEELTEEQIMKSINYITTRKKCA</sequence>
<organism evidence="1">
    <name type="scientific">uncultured Caudovirales phage</name>
    <dbReference type="NCBI Taxonomy" id="2100421"/>
    <lineage>
        <taxon>Viruses</taxon>
        <taxon>Duplodnaviria</taxon>
        <taxon>Heunggongvirae</taxon>
        <taxon>Uroviricota</taxon>
        <taxon>Caudoviricetes</taxon>
        <taxon>Peduoviridae</taxon>
        <taxon>Maltschvirus</taxon>
        <taxon>Maltschvirus maltsch</taxon>
    </lineage>
</organism>
<name>A0A6J5RJL8_9CAUD</name>